<dbReference type="GO" id="GO:0005886">
    <property type="term" value="C:plasma membrane"/>
    <property type="evidence" value="ECO:0007669"/>
    <property type="project" value="InterPro"/>
</dbReference>
<keyword evidence="1" id="KW-1003">Cell membrane</keyword>
<dbReference type="Pfam" id="PF06305">
    <property type="entry name" value="LapA_dom"/>
    <property type="match status" value="1"/>
</dbReference>
<organism evidence="7 8">
    <name type="scientific">Conchiformibius steedae DSM 2580</name>
    <dbReference type="NCBI Taxonomy" id="1121352"/>
    <lineage>
        <taxon>Bacteria</taxon>
        <taxon>Pseudomonadati</taxon>
        <taxon>Pseudomonadota</taxon>
        <taxon>Betaproteobacteria</taxon>
        <taxon>Neisseriales</taxon>
        <taxon>Neisseriaceae</taxon>
        <taxon>Conchiformibius</taxon>
    </lineage>
</organism>
<proteinExistence type="predicted"/>
<feature type="transmembrane region" description="Helical" evidence="5">
    <location>
        <begin position="42"/>
        <end position="68"/>
    </location>
</feature>
<evidence type="ECO:0000313" key="8">
    <source>
        <dbReference type="Proteomes" id="UP001056819"/>
    </source>
</evidence>
<dbReference type="AlphaFoldDB" id="A0AAE9L017"/>
<sequence length="103" mass="11790">MKFFKIISLIIKLFILLLLLVLAFINTNRVNFAYLPGQEVQLPLIVVMFGMFVIGAVFGMFAMFGRILRLRSENNRLRHEVEKTARLTTQDLSAPQPIEGAHK</sequence>
<keyword evidence="2 5" id="KW-0812">Transmembrane</keyword>
<evidence type="ECO:0000259" key="6">
    <source>
        <dbReference type="Pfam" id="PF06305"/>
    </source>
</evidence>
<evidence type="ECO:0000256" key="2">
    <source>
        <dbReference type="ARBA" id="ARBA00022692"/>
    </source>
</evidence>
<evidence type="ECO:0000313" key="7">
    <source>
        <dbReference type="EMBL" id="URD67941.1"/>
    </source>
</evidence>
<evidence type="ECO:0000256" key="4">
    <source>
        <dbReference type="ARBA" id="ARBA00023136"/>
    </source>
</evidence>
<evidence type="ECO:0000256" key="5">
    <source>
        <dbReference type="SAM" id="Phobius"/>
    </source>
</evidence>
<reference evidence="7" key="1">
    <citation type="submission" date="2022-05" db="EMBL/GenBank/DDBJ databases">
        <title>Alysiella filiformis genome sequencing.</title>
        <authorList>
            <person name="Viehboeck T."/>
        </authorList>
    </citation>
    <scope>NUCLEOTIDE SEQUENCE</scope>
    <source>
        <strain evidence="7">DSM 2580</strain>
    </source>
</reference>
<accession>A0AAE9L017</accession>
<evidence type="ECO:0000256" key="1">
    <source>
        <dbReference type="ARBA" id="ARBA00022475"/>
    </source>
</evidence>
<keyword evidence="3 5" id="KW-1133">Transmembrane helix</keyword>
<protein>
    <submittedName>
        <fullName evidence="7">LapA family protein</fullName>
    </submittedName>
</protein>
<gene>
    <name evidence="7" type="ORF">LNQ82_01905</name>
</gene>
<dbReference type="EMBL" id="CP097501">
    <property type="protein sequence ID" value="URD67941.1"/>
    <property type="molecule type" value="Genomic_DNA"/>
</dbReference>
<dbReference type="InterPro" id="IPR010445">
    <property type="entry name" value="LapA_dom"/>
</dbReference>
<name>A0AAE9L017_9NEIS</name>
<feature type="domain" description="Lipopolysaccharide assembly protein A" evidence="6">
    <location>
        <begin position="26"/>
        <end position="84"/>
    </location>
</feature>
<dbReference type="Proteomes" id="UP001056819">
    <property type="component" value="Chromosome"/>
</dbReference>
<evidence type="ECO:0000256" key="3">
    <source>
        <dbReference type="ARBA" id="ARBA00022989"/>
    </source>
</evidence>
<dbReference type="RefSeq" id="WP_027021806.1">
    <property type="nucleotide sequence ID" value="NZ_CP097501.1"/>
</dbReference>
<keyword evidence="4 5" id="KW-0472">Membrane</keyword>